<evidence type="ECO:0000313" key="2">
    <source>
        <dbReference type="EMBL" id="RGU23079.1"/>
    </source>
</evidence>
<dbReference type="Pfam" id="PF24963">
    <property type="entry name" value="DUF7768"/>
    <property type="match status" value="1"/>
</dbReference>
<comment type="caution">
    <text evidence="2">The sequence shown here is derived from an EMBL/GenBank/DDBJ whole genome shotgun (WGS) entry which is preliminary data.</text>
</comment>
<organism evidence="2 3">
    <name type="scientific">Agathobacter rectalis</name>
    <dbReference type="NCBI Taxonomy" id="39491"/>
    <lineage>
        <taxon>Bacteria</taxon>
        <taxon>Bacillati</taxon>
        <taxon>Bacillota</taxon>
        <taxon>Clostridia</taxon>
        <taxon>Lachnospirales</taxon>
        <taxon>Lachnospiraceae</taxon>
        <taxon>Agathobacter</taxon>
    </lineage>
</organism>
<feature type="domain" description="DUF7768" evidence="1">
    <location>
        <begin position="15"/>
        <end position="93"/>
    </location>
</feature>
<reference evidence="2 3" key="1">
    <citation type="submission" date="2018-08" db="EMBL/GenBank/DDBJ databases">
        <title>A genome reference for cultivated species of the human gut microbiota.</title>
        <authorList>
            <person name="Zou Y."/>
            <person name="Xue W."/>
            <person name="Luo G."/>
        </authorList>
    </citation>
    <scope>NUCLEOTIDE SEQUENCE [LARGE SCALE GENOMIC DNA]</scope>
    <source>
        <strain evidence="2 3">AF17-27</strain>
    </source>
</reference>
<sequence length="107" mass="12049">MEQALAYVCCPADEGRAKVQKYCRKIYELGYVPICPQYAFAPFLDDGVAEEQQDKTKMSHLILKRCRMVVVCGKEVSGTMNSEISMADRLHIICTTLDGLIKIKEAE</sequence>
<dbReference type="EMBL" id="QRXR01000015">
    <property type="protein sequence ID" value="RGU23079.1"/>
    <property type="molecule type" value="Genomic_DNA"/>
</dbReference>
<evidence type="ECO:0000259" key="1">
    <source>
        <dbReference type="Pfam" id="PF24963"/>
    </source>
</evidence>
<evidence type="ECO:0000313" key="3">
    <source>
        <dbReference type="Proteomes" id="UP000283765"/>
    </source>
</evidence>
<dbReference type="RefSeq" id="WP_117994217.1">
    <property type="nucleotide sequence ID" value="NZ_QRXR01000015.1"/>
</dbReference>
<dbReference type="AlphaFoldDB" id="A0A412RKN4"/>
<proteinExistence type="predicted"/>
<name>A0A412RKN4_9FIRM</name>
<accession>A0A412RKN4</accession>
<dbReference type="InterPro" id="IPR056670">
    <property type="entry name" value="DUF7768"/>
</dbReference>
<protein>
    <recommendedName>
        <fullName evidence="1">DUF7768 domain-containing protein</fullName>
    </recommendedName>
</protein>
<dbReference type="Proteomes" id="UP000283765">
    <property type="component" value="Unassembled WGS sequence"/>
</dbReference>
<dbReference type="Gene3D" id="3.40.50.10400">
    <property type="entry name" value="Hypothetical protein PA1492"/>
    <property type="match status" value="1"/>
</dbReference>
<gene>
    <name evidence="2" type="ORF">DWW89_10230</name>
</gene>